<evidence type="ECO:0000256" key="2">
    <source>
        <dbReference type="SAM" id="SignalP"/>
    </source>
</evidence>
<feature type="chain" id="PRO_5003039858" evidence="2">
    <location>
        <begin position="51"/>
        <end position="299"/>
    </location>
</feature>
<dbReference type="AlphaFoldDB" id="D2YIP6"/>
<dbReference type="InterPro" id="IPR018013">
    <property type="entry name" value="Channel_Tsx-like"/>
</dbReference>
<dbReference type="GO" id="GO:0009279">
    <property type="term" value="C:cell outer membrane"/>
    <property type="evidence" value="ECO:0007669"/>
    <property type="project" value="InterPro"/>
</dbReference>
<protein>
    <submittedName>
        <fullName evidence="3">Outer membrane protein ompK</fullName>
    </submittedName>
</protein>
<dbReference type="Proteomes" id="UP000004827">
    <property type="component" value="Unassembled WGS sequence"/>
</dbReference>
<dbReference type="Pfam" id="PF03502">
    <property type="entry name" value="Channel_Tsx"/>
    <property type="match status" value="1"/>
</dbReference>
<comment type="similarity">
    <text evidence="1">Belongs to the nucleoside-specific channel-forming outer membrane porin (Tsx) (TC 1.B.10) family.</text>
</comment>
<dbReference type="Gene3D" id="2.40.230.20">
    <property type="entry name" value="Nucleoside-specific channel-forming protein, Tsx-like"/>
    <property type="match status" value="1"/>
</dbReference>
<name>D2YIP6_VIBMI</name>
<evidence type="ECO:0000313" key="4">
    <source>
        <dbReference type="Proteomes" id="UP000004827"/>
    </source>
</evidence>
<organism evidence="3 4">
    <name type="scientific">Vibrio mimicus VM603</name>
    <dbReference type="NCBI Taxonomy" id="671074"/>
    <lineage>
        <taxon>Bacteria</taxon>
        <taxon>Pseudomonadati</taxon>
        <taxon>Pseudomonadota</taxon>
        <taxon>Gammaproteobacteria</taxon>
        <taxon>Vibrionales</taxon>
        <taxon>Vibrionaceae</taxon>
        <taxon>Vibrio</taxon>
    </lineage>
</organism>
<proteinExistence type="inferred from homology"/>
<dbReference type="EMBL" id="ACYU01000183">
    <property type="protein sequence ID" value="EEW05311.1"/>
    <property type="molecule type" value="Genomic_DNA"/>
</dbReference>
<dbReference type="SUPFAM" id="SSF111364">
    <property type="entry name" value="Tsx-like channel"/>
    <property type="match status" value="1"/>
</dbReference>
<sequence>MRFLSLSCPPVERAAVKRPPYTTHLKRVPLMRKSLLALSLLAATSAPVMAADYSDGDIHKNDYKWMQFNLMGAIDEKGAGPESTHDYLEMEFGGRSGIFDLYGYVDVFNLTSDKGSDKNGAEKIFMKFAPRMSLDALTGTDLSFGPVQELYVATLMEWGGNSGVNTQKVGLGSDVMVPWFGKIGLNLYGTYDSNQKDWNGFQISTNWFKPFYFFENGSFISYQGYIDYQFGMKDDAKYQTSNGGAMFNGIYWHSDRFAVGYGLKLYNNVYGFKDGEVLPWAPVADSSGVGHYVAVTYKF</sequence>
<comment type="caution">
    <text evidence="3">The sequence shown here is derived from an EMBL/GenBank/DDBJ whole genome shotgun (WGS) entry which is preliminary data.</text>
</comment>
<gene>
    <name evidence="3" type="primary">ompK</name>
    <name evidence="3" type="ORF">VMB_33930</name>
</gene>
<evidence type="ECO:0000313" key="3">
    <source>
        <dbReference type="EMBL" id="EEW05311.1"/>
    </source>
</evidence>
<dbReference type="InterPro" id="IPR036777">
    <property type="entry name" value="Channel_Tsx-like_sf"/>
</dbReference>
<reference evidence="3 4" key="1">
    <citation type="journal article" date="2009" name="BMC Evol. Biol.">
        <title>Genomic taxonomy of Vibrios.</title>
        <authorList>
            <person name="Thompson C.C."/>
            <person name="Vicente A.C."/>
            <person name="Souza R.C."/>
            <person name="Vasconcelos A.T."/>
            <person name="Vesth T."/>
            <person name="Alves N.Jr."/>
            <person name="Ussery D.W."/>
            <person name="Iida T."/>
            <person name="Thompson F.L."/>
        </authorList>
    </citation>
    <scope>NUCLEOTIDE SEQUENCE [LARGE SCALE GENOMIC DNA]</scope>
    <source>
        <strain evidence="3 4">VM603</strain>
    </source>
</reference>
<feature type="signal peptide" evidence="2">
    <location>
        <begin position="1"/>
        <end position="50"/>
    </location>
</feature>
<evidence type="ECO:0000256" key="1">
    <source>
        <dbReference type="ARBA" id="ARBA00008728"/>
    </source>
</evidence>
<accession>D2YIP6</accession>
<keyword evidence="2" id="KW-0732">Signal</keyword>